<protein>
    <recommendedName>
        <fullName evidence="1">Rho termination factor-like N-terminal domain-containing protein</fullName>
    </recommendedName>
</protein>
<proteinExistence type="predicted"/>
<dbReference type="Proteomes" id="UP000095094">
    <property type="component" value="Unassembled WGS sequence"/>
</dbReference>
<dbReference type="OrthoDB" id="1697664at2"/>
<evidence type="ECO:0000313" key="2">
    <source>
        <dbReference type="EMBL" id="OEG16177.1"/>
    </source>
</evidence>
<reference evidence="3" key="1">
    <citation type="submission" date="2016-09" db="EMBL/GenBank/DDBJ databases">
        <authorList>
            <person name="Gulvik C.A."/>
        </authorList>
    </citation>
    <scope>NUCLEOTIDE SEQUENCE [LARGE SCALE GENOMIC DNA]</scope>
    <source>
        <strain evidence="3">LMG 8895</strain>
    </source>
</reference>
<feature type="domain" description="Rho termination factor-like N-terminal" evidence="1">
    <location>
        <begin position="56"/>
        <end position="98"/>
    </location>
</feature>
<sequence>MEKTISIDGKQVRLRTSAATPLRYKMQFGTDYFADLLKLSKVLSNGGDEDENRKSELKELNNDELKSILKSKNVEGYSKMNKGQLIKAILETEKNSEATFDMEKISFEDLHYLDTMVIYNFIWVMAKSGDENIPDPFTWLDDFETMPLEEILPEIAELLEASVRTKKK</sequence>
<dbReference type="Pfam" id="PF07498">
    <property type="entry name" value="Rho_N"/>
    <property type="match status" value="1"/>
</dbReference>
<comment type="caution">
    <text evidence="2">The sequence shown here is derived from an EMBL/GenBank/DDBJ whole genome shotgun (WGS) entry which is preliminary data.</text>
</comment>
<dbReference type="GO" id="GO:0006353">
    <property type="term" value="P:DNA-templated transcription termination"/>
    <property type="evidence" value="ECO:0007669"/>
    <property type="project" value="InterPro"/>
</dbReference>
<dbReference type="RefSeq" id="WP_069663386.1">
    <property type="nucleotide sequence ID" value="NZ_JBHUJJ010000001.1"/>
</dbReference>
<dbReference type="InterPro" id="IPR036269">
    <property type="entry name" value="Rho_N_sf"/>
</dbReference>
<keyword evidence="3" id="KW-1185">Reference proteome</keyword>
<dbReference type="AlphaFoldDB" id="A0A1E5GU35"/>
<organism evidence="2 3">
    <name type="scientific">Enterococcus termitis</name>
    <dbReference type="NCBI Taxonomy" id="332950"/>
    <lineage>
        <taxon>Bacteria</taxon>
        <taxon>Bacillati</taxon>
        <taxon>Bacillota</taxon>
        <taxon>Bacilli</taxon>
        <taxon>Lactobacillales</taxon>
        <taxon>Enterococcaceae</taxon>
        <taxon>Enterococcus</taxon>
    </lineage>
</organism>
<dbReference type="SMART" id="SM00959">
    <property type="entry name" value="Rho_N"/>
    <property type="match status" value="1"/>
</dbReference>
<name>A0A1E5GU35_9ENTE</name>
<gene>
    <name evidence="2" type="ORF">BCR25_18455</name>
</gene>
<dbReference type="InterPro" id="IPR011112">
    <property type="entry name" value="Rho-like_N"/>
</dbReference>
<evidence type="ECO:0000313" key="3">
    <source>
        <dbReference type="Proteomes" id="UP000095094"/>
    </source>
</evidence>
<accession>A0A1E5GU35</accession>
<evidence type="ECO:0000259" key="1">
    <source>
        <dbReference type="SMART" id="SM00959"/>
    </source>
</evidence>
<dbReference type="SUPFAM" id="SSF68912">
    <property type="entry name" value="Rho N-terminal domain-like"/>
    <property type="match status" value="1"/>
</dbReference>
<dbReference type="EMBL" id="MIJY01000013">
    <property type="protein sequence ID" value="OEG16177.1"/>
    <property type="molecule type" value="Genomic_DNA"/>
</dbReference>